<sequence length="116" mass="13213">MRLDIDGRTVLHRSVLVAPDHSSFQPISLGRSFMEDPCKQHNRSLQSPRATVPTPPPAFPREVHSLLLLFLVVFTYTRTGRQIDFRSTDFVQNLIHISSSDDKTVPNIIHLALYFS</sequence>
<organism evidence="1 2">
    <name type="scientific">Araneus ventricosus</name>
    <name type="common">Orbweaver spider</name>
    <name type="synonym">Epeira ventricosa</name>
    <dbReference type="NCBI Taxonomy" id="182803"/>
    <lineage>
        <taxon>Eukaryota</taxon>
        <taxon>Metazoa</taxon>
        <taxon>Ecdysozoa</taxon>
        <taxon>Arthropoda</taxon>
        <taxon>Chelicerata</taxon>
        <taxon>Arachnida</taxon>
        <taxon>Araneae</taxon>
        <taxon>Araneomorphae</taxon>
        <taxon>Entelegynae</taxon>
        <taxon>Araneoidea</taxon>
        <taxon>Araneidae</taxon>
        <taxon>Araneus</taxon>
    </lineage>
</organism>
<comment type="caution">
    <text evidence="1">The sequence shown here is derived from an EMBL/GenBank/DDBJ whole genome shotgun (WGS) entry which is preliminary data.</text>
</comment>
<dbReference type="Proteomes" id="UP000499080">
    <property type="component" value="Unassembled WGS sequence"/>
</dbReference>
<accession>A0A4Y2FRN6</accession>
<evidence type="ECO:0000313" key="1">
    <source>
        <dbReference type="EMBL" id="GBM43009.1"/>
    </source>
</evidence>
<dbReference type="AlphaFoldDB" id="A0A4Y2FRN6"/>
<proteinExistence type="predicted"/>
<reference evidence="1 2" key="1">
    <citation type="journal article" date="2019" name="Sci. Rep.">
        <title>Orb-weaving spider Araneus ventricosus genome elucidates the spidroin gene catalogue.</title>
        <authorList>
            <person name="Kono N."/>
            <person name="Nakamura H."/>
            <person name="Ohtoshi R."/>
            <person name="Moran D.A.P."/>
            <person name="Shinohara A."/>
            <person name="Yoshida Y."/>
            <person name="Fujiwara M."/>
            <person name="Mori M."/>
            <person name="Tomita M."/>
            <person name="Arakawa K."/>
        </authorList>
    </citation>
    <scope>NUCLEOTIDE SEQUENCE [LARGE SCALE GENOMIC DNA]</scope>
</reference>
<name>A0A4Y2FRN6_ARAVE</name>
<keyword evidence="2" id="KW-1185">Reference proteome</keyword>
<dbReference type="EMBL" id="BGPR01001013">
    <property type="protein sequence ID" value="GBM43009.1"/>
    <property type="molecule type" value="Genomic_DNA"/>
</dbReference>
<evidence type="ECO:0000313" key="2">
    <source>
        <dbReference type="Proteomes" id="UP000499080"/>
    </source>
</evidence>
<protein>
    <submittedName>
        <fullName evidence="1">Uncharacterized protein</fullName>
    </submittedName>
</protein>
<gene>
    <name evidence="1" type="ORF">AVEN_88609_1</name>
</gene>